<gene>
    <name evidence="6" type="ORF">QWZ10_03895</name>
</gene>
<comment type="similarity">
    <text evidence="1">Belongs to the LysR transcriptional regulatory family.</text>
</comment>
<dbReference type="InterPro" id="IPR036388">
    <property type="entry name" value="WH-like_DNA-bd_sf"/>
</dbReference>
<dbReference type="Gene3D" id="1.10.10.10">
    <property type="entry name" value="Winged helix-like DNA-binding domain superfamily/Winged helix DNA-binding domain"/>
    <property type="match status" value="1"/>
</dbReference>
<keyword evidence="2" id="KW-0805">Transcription regulation</keyword>
<dbReference type="InterPro" id="IPR036390">
    <property type="entry name" value="WH_DNA-bd_sf"/>
</dbReference>
<evidence type="ECO:0000256" key="1">
    <source>
        <dbReference type="ARBA" id="ARBA00009437"/>
    </source>
</evidence>
<accession>A0ABT8D4I9</accession>
<dbReference type="SUPFAM" id="SSF53850">
    <property type="entry name" value="Periplasmic binding protein-like II"/>
    <property type="match status" value="1"/>
</dbReference>
<name>A0ABT8D4I9_9RHOB</name>
<protein>
    <submittedName>
        <fullName evidence="6">LysR family transcriptional regulator</fullName>
    </submittedName>
</protein>
<sequence>MRYSLDEIETFLTVMELGTVTAAAERLNLSKSVVSKRVSDFEAALGAALFRRNAGRITPTEAATRLAEKLRPALSDLSAAAESAAWGMDGISALRGRLSICAPMSFGTMHLGPIIARFAALHPELELRIDFDDRARDLLHDGFDVAVRIGEMRDTALKARKLCEDHVVPVASPAYIERHGMPEDLASLRDHPVISYSHLADTRMWQFQMSGRAVSPQVSSRISMNNGEAMRDFVLAGLGLGMLPGFIVGPEIAKGRLVRILPDLPMRPLPISVVWPPVSPMPAKLRAFIDHLALALNENKPWSATASEA</sequence>
<feature type="domain" description="HTH lysR-type" evidence="5">
    <location>
        <begin position="1"/>
        <end position="60"/>
    </location>
</feature>
<dbReference type="PANTHER" id="PTHR30537">
    <property type="entry name" value="HTH-TYPE TRANSCRIPTIONAL REGULATOR"/>
    <property type="match status" value="1"/>
</dbReference>
<comment type="caution">
    <text evidence="6">The sequence shown here is derived from an EMBL/GenBank/DDBJ whole genome shotgun (WGS) entry which is preliminary data.</text>
</comment>
<dbReference type="InterPro" id="IPR005119">
    <property type="entry name" value="LysR_subst-bd"/>
</dbReference>
<evidence type="ECO:0000259" key="5">
    <source>
        <dbReference type="PROSITE" id="PS50931"/>
    </source>
</evidence>
<proteinExistence type="inferred from homology"/>
<keyword evidence="4" id="KW-0804">Transcription</keyword>
<evidence type="ECO:0000256" key="2">
    <source>
        <dbReference type="ARBA" id="ARBA00023015"/>
    </source>
</evidence>
<dbReference type="EMBL" id="JAUFRC010000001">
    <property type="protein sequence ID" value="MDN3711181.1"/>
    <property type="molecule type" value="Genomic_DNA"/>
</dbReference>
<dbReference type="InterPro" id="IPR000847">
    <property type="entry name" value="LysR_HTH_N"/>
</dbReference>
<reference evidence="7" key="1">
    <citation type="journal article" date="2019" name="Int. J. Syst. Evol. Microbiol.">
        <title>The Global Catalogue of Microorganisms (GCM) 10K type strain sequencing project: providing services to taxonomists for standard genome sequencing and annotation.</title>
        <authorList>
            <consortium name="The Broad Institute Genomics Platform"/>
            <consortium name="The Broad Institute Genome Sequencing Center for Infectious Disease"/>
            <person name="Wu L."/>
            <person name="Ma J."/>
        </authorList>
    </citation>
    <scope>NUCLEOTIDE SEQUENCE [LARGE SCALE GENOMIC DNA]</scope>
    <source>
        <strain evidence="7">CECT 8482</strain>
    </source>
</reference>
<dbReference type="PROSITE" id="PS50931">
    <property type="entry name" value="HTH_LYSR"/>
    <property type="match status" value="1"/>
</dbReference>
<evidence type="ECO:0000313" key="6">
    <source>
        <dbReference type="EMBL" id="MDN3711181.1"/>
    </source>
</evidence>
<keyword evidence="3" id="KW-0238">DNA-binding</keyword>
<dbReference type="PANTHER" id="PTHR30537:SF81">
    <property type="entry name" value="TRANSCRIPTIONAL REGULATOR-RELATED"/>
    <property type="match status" value="1"/>
</dbReference>
<dbReference type="SUPFAM" id="SSF46785">
    <property type="entry name" value="Winged helix' DNA-binding domain"/>
    <property type="match status" value="1"/>
</dbReference>
<dbReference type="Pfam" id="PF00126">
    <property type="entry name" value="HTH_1"/>
    <property type="match status" value="1"/>
</dbReference>
<keyword evidence="7" id="KW-1185">Reference proteome</keyword>
<dbReference type="Pfam" id="PF03466">
    <property type="entry name" value="LysR_substrate"/>
    <property type="match status" value="1"/>
</dbReference>
<evidence type="ECO:0000256" key="4">
    <source>
        <dbReference type="ARBA" id="ARBA00023163"/>
    </source>
</evidence>
<dbReference type="InterPro" id="IPR058163">
    <property type="entry name" value="LysR-type_TF_proteobact-type"/>
</dbReference>
<organism evidence="6 7">
    <name type="scientific">Paracoccus cavernae</name>
    <dbReference type="NCBI Taxonomy" id="1571207"/>
    <lineage>
        <taxon>Bacteria</taxon>
        <taxon>Pseudomonadati</taxon>
        <taxon>Pseudomonadota</taxon>
        <taxon>Alphaproteobacteria</taxon>
        <taxon>Rhodobacterales</taxon>
        <taxon>Paracoccaceae</taxon>
        <taxon>Paracoccus</taxon>
    </lineage>
</organism>
<dbReference type="Proteomes" id="UP001243846">
    <property type="component" value="Unassembled WGS sequence"/>
</dbReference>
<evidence type="ECO:0000256" key="3">
    <source>
        <dbReference type="ARBA" id="ARBA00023125"/>
    </source>
</evidence>
<dbReference type="RefSeq" id="WP_377685533.1">
    <property type="nucleotide sequence ID" value="NZ_JBHMDZ010000010.1"/>
</dbReference>
<dbReference type="Gene3D" id="3.40.190.290">
    <property type="match status" value="1"/>
</dbReference>
<evidence type="ECO:0000313" key="7">
    <source>
        <dbReference type="Proteomes" id="UP001243846"/>
    </source>
</evidence>
<dbReference type="CDD" id="cd08422">
    <property type="entry name" value="PBP2_CrgA_like"/>
    <property type="match status" value="1"/>
</dbReference>